<sequence>MTTYTPPPLTKPTSSRSLALLKRLKKADARFYGAYWCSHCFDQKEVFGKKFYDYVKYVECDKEGEGFGGKCKTSSGGKIRGYPTWEIGGMKVEGQMELDELEGVLDSIGAGTFTED</sequence>
<proteinExistence type="predicted"/>
<evidence type="ECO:0000313" key="1">
    <source>
        <dbReference type="EMBL" id="GMI24229.1"/>
    </source>
</evidence>
<evidence type="ECO:0000313" key="2">
    <source>
        <dbReference type="Proteomes" id="UP001165060"/>
    </source>
</evidence>
<gene>
    <name evidence="1" type="ORF">TeGR_g12648</name>
</gene>
<organism evidence="1 2">
    <name type="scientific">Tetraparma gracilis</name>
    <dbReference type="NCBI Taxonomy" id="2962635"/>
    <lineage>
        <taxon>Eukaryota</taxon>
        <taxon>Sar</taxon>
        <taxon>Stramenopiles</taxon>
        <taxon>Ochrophyta</taxon>
        <taxon>Bolidophyceae</taxon>
        <taxon>Parmales</taxon>
        <taxon>Triparmaceae</taxon>
        <taxon>Tetraparma</taxon>
    </lineage>
</organism>
<keyword evidence="2" id="KW-1185">Reference proteome</keyword>
<evidence type="ECO:0008006" key="3">
    <source>
        <dbReference type="Google" id="ProtNLM"/>
    </source>
</evidence>
<accession>A0ABQ6MDS2</accession>
<dbReference type="PANTHER" id="PTHR34573:SF1">
    <property type="entry name" value="VITAMIN K EPOXIDE REDUCTASE DOMAIN-CONTAINING PROTEIN"/>
    <property type="match status" value="1"/>
</dbReference>
<reference evidence="1 2" key="1">
    <citation type="journal article" date="2023" name="Commun. Biol.">
        <title>Genome analysis of Parmales, the sister group of diatoms, reveals the evolutionary specialization of diatoms from phago-mixotrophs to photoautotrophs.</title>
        <authorList>
            <person name="Ban H."/>
            <person name="Sato S."/>
            <person name="Yoshikawa S."/>
            <person name="Yamada K."/>
            <person name="Nakamura Y."/>
            <person name="Ichinomiya M."/>
            <person name="Sato N."/>
            <person name="Blanc-Mathieu R."/>
            <person name="Endo H."/>
            <person name="Kuwata A."/>
            <person name="Ogata H."/>
        </authorList>
    </citation>
    <scope>NUCLEOTIDE SEQUENCE [LARGE SCALE GENOMIC DNA]</scope>
</reference>
<comment type="caution">
    <text evidence="1">The sequence shown here is derived from an EMBL/GenBank/DDBJ whole genome shotgun (WGS) entry which is preliminary data.</text>
</comment>
<protein>
    <recommendedName>
        <fullName evidence="3">Thioredoxin domain-containing protein</fullName>
    </recommendedName>
</protein>
<name>A0ABQ6MDS2_9STRA</name>
<dbReference type="InterPro" id="IPR036249">
    <property type="entry name" value="Thioredoxin-like_sf"/>
</dbReference>
<dbReference type="EMBL" id="BRYB01001373">
    <property type="protein sequence ID" value="GMI24229.1"/>
    <property type="molecule type" value="Genomic_DNA"/>
</dbReference>
<dbReference type="Proteomes" id="UP001165060">
    <property type="component" value="Unassembled WGS sequence"/>
</dbReference>
<dbReference type="PANTHER" id="PTHR34573">
    <property type="entry name" value="VKC DOMAIN-CONTAINING PROTEIN"/>
    <property type="match status" value="1"/>
</dbReference>
<dbReference type="SUPFAM" id="SSF52833">
    <property type="entry name" value="Thioredoxin-like"/>
    <property type="match status" value="1"/>
</dbReference>
<dbReference type="Gene3D" id="3.40.30.10">
    <property type="entry name" value="Glutaredoxin"/>
    <property type="match status" value="1"/>
</dbReference>